<dbReference type="EMBL" id="JABAEW010000001">
    <property type="protein sequence ID" value="NMD85132.1"/>
    <property type="molecule type" value="Genomic_DNA"/>
</dbReference>
<reference evidence="1 2" key="1">
    <citation type="submission" date="2020-04" db="EMBL/GenBank/DDBJ databases">
        <authorList>
            <person name="Hitch T.C.A."/>
            <person name="Wylensek D."/>
            <person name="Clavel T."/>
        </authorList>
    </citation>
    <scope>NUCLEOTIDE SEQUENCE [LARGE SCALE GENOMIC DNA]</scope>
    <source>
        <strain evidence="1 2">COR2-253-APC-1A</strain>
    </source>
</reference>
<name>A0A848AW15_9BACT</name>
<protein>
    <submittedName>
        <fullName evidence="1">Uncharacterized protein</fullName>
    </submittedName>
</protein>
<evidence type="ECO:0000313" key="2">
    <source>
        <dbReference type="Proteomes" id="UP000576225"/>
    </source>
</evidence>
<sequence>MPFQAIRLYLVFIFVLLWAAAAIVPAGCSDAPKIVNQSGSHGRRGDDTVRISRIVVQPGASDSESRFAAEIVAGRLKRELEATIPVVYADPFRTPAGPERLAGGLVLELSTFEPIFKPSAQDKARFRIGVRLTKIGRPFGLNPRLRDLNFMQDDSLSFRQTKEVSYTRSGLRKSALKLAAGKIADDLLENLRKQIEAVPSFSAPDYLYGPPPDSRAYDWAGGTVIQLGSTPHLRRFEVRHFPLAEDRERQLDGFLELMRNNGYEPGRTADYSSLYELTAEEIEFKGGDDLQAFLTFPPDAELQKKYGAGDIWNHVRLTFTEAAPPDIPQEAFDRFRREDLRSFACAGGFRLLRGKELAREFDRLAEMPEASYNDLFHLYDDTGDAEQLPVAEERRERLLERIRARLLQSDSPDFNFGAAGLLKRLGFDKNCTPEQLKKLEPLRPLLVRFDGANPELSQGAVRHFPLSGERRFIILVTPRKADEPSHFTTARFVSPPDASGFLEMNGSRWEIPQEFSGKLHGVVHSWFLHGTTTSQETVAGEEVSLKALSHRTGDKLLVGLFLNSRKNRLEICAYQPPPQTKSINRSE</sequence>
<evidence type="ECO:0000313" key="1">
    <source>
        <dbReference type="EMBL" id="NMD85132.1"/>
    </source>
</evidence>
<comment type="caution">
    <text evidence="1">The sequence shown here is derived from an EMBL/GenBank/DDBJ whole genome shotgun (WGS) entry which is preliminary data.</text>
</comment>
<dbReference type="AlphaFoldDB" id="A0A848AW15"/>
<dbReference type="RefSeq" id="WP_168961220.1">
    <property type="nucleotide sequence ID" value="NZ_CALXNT010000041.1"/>
</dbReference>
<dbReference type="Proteomes" id="UP000576225">
    <property type="component" value="Unassembled WGS sequence"/>
</dbReference>
<organism evidence="1 2">
    <name type="scientific">Victivallis vadensis</name>
    <dbReference type="NCBI Taxonomy" id="172901"/>
    <lineage>
        <taxon>Bacteria</taxon>
        <taxon>Pseudomonadati</taxon>
        <taxon>Lentisphaerota</taxon>
        <taxon>Lentisphaeria</taxon>
        <taxon>Victivallales</taxon>
        <taxon>Victivallaceae</taxon>
        <taxon>Victivallis</taxon>
    </lineage>
</organism>
<proteinExistence type="predicted"/>
<accession>A0A848AW15</accession>
<gene>
    <name evidence="1" type="ORF">HF882_00890</name>
</gene>